<dbReference type="GO" id="GO:0031415">
    <property type="term" value="C:NatA complex"/>
    <property type="evidence" value="ECO:0007669"/>
    <property type="project" value="TreeGrafter"/>
</dbReference>
<dbReference type="Gene3D" id="3.40.630.30">
    <property type="match status" value="1"/>
</dbReference>
<evidence type="ECO:0000259" key="4">
    <source>
        <dbReference type="PROSITE" id="PS51186"/>
    </source>
</evidence>
<evidence type="ECO:0000256" key="2">
    <source>
        <dbReference type="ARBA" id="ARBA00023315"/>
    </source>
</evidence>
<feature type="compositionally biased region" description="Pro residues" evidence="3">
    <location>
        <begin position="25"/>
        <end position="37"/>
    </location>
</feature>
<gene>
    <name evidence="5" type="ORF">IF1G_08001</name>
</gene>
<dbReference type="PANTHER" id="PTHR42919">
    <property type="entry name" value="N-ALPHA-ACETYLTRANSFERASE"/>
    <property type="match status" value="1"/>
</dbReference>
<feature type="region of interest" description="Disordered" evidence="3">
    <location>
        <begin position="1"/>
        <end position="89"/>
    </location>
</feature>
<dbReference type="Proteomes" id="UP000315783">
    <property type="component" value="Unassembled WGS sequence"/>
</dbReference>
<dbReference type="OrthoDB" id="47374at2759"/>
<dbReference type="AlphaFoldDB" id="A0A545VU27"/>
<proteinExistence type="predicted"/>
<evidence type="ECO:0000256" key="3">
    <source>
        <dbReference type="SAM" id="MobiDB-lite"/>
    </source>
</evidence>
<comment type="caution">
    <text evidence="5">The sequence shown here is derived from an EMBL/GenBank/DDBJ whole genome shotgun (WGS) entry which is preliminary data.</text>
</comment>
<organism evidence="5 6">
    <name type="scientific">Cordyceps javanica</name>
    <dbReference type="NCBI Taxonomy" id="43265"/>
    <lineage>
        <taxon>Eukaryota</taxon>
        <taxon>Fungi</taxon>
        <taxon>Dikarya</taxon>
        <taxon>Ascomycota</taxon>
        <taxon>Pezizomycotina</taxon>
        <taxon>Sordariomycetes</taxon>
        <taxon>Hypocreomycetidae</taxon>
        <taxon>Hypocreales</taxon>
        <taxon>Cordycipitaceae</taxon>
        <taxon>Cordyceps</taxon>
    </lineage>
</organism>
<dbReference type="EMBL" id="SPUK01000012">
    <property type="protein sequence ID" value="TQV93423.1"/>
    <property type="molecule type" value="Genomic_DNA"/>
</dbReference>
<feature type="compositionally biased region" description="Pro residues" evidence="3">
    <location>
        <begin position="61"/>
        <end position="73"/>
    </location>
</feature>
<evidence type="ECO:0000256" key="1">
    <source>
        <dbReference type="ARBA" id="ARBA00022679"/>
    </source>
</evidence>
<dbReference type="GO" id="GO:0007064">
    <property type="term" value="P:mitotic sister chromatid cohesion"/>
    <property type="evidence" value="ECO:0007669"/>
    <property type="project" value="TreeGrafter"/>
</dbReference>
<dbReference type="PANTHER" id="PTHR42919:SF8">
    <property type="entry name" value="N-ALPHA-ACETYLTRANSFERASE 50"/>
    <property type="match status" value="1"/>
</dbReference>
<reference evidence="5 6" key="1">
    <citation type="journal article" date="2019" name="Appl. Microbiol. Biotechnol.">
        <title>Genome sequence of Isaria javanica and comparative genome analysis insights into family S53 peptidase evolution in fungal entomopathogens.</title>
        <authorList>
            <person name="Lin R."/>
            <person name="Zhang X."/>
            <person name="Xin B."/>
            <person name="Zou M."/>
            <person name="Gao Y."/>
            <person name="Qin F."/>
            <person name="Hu Q."/>
            <person name="Xie B."/>
            <person name="Cheng X."/>
        </authorList>
    </citation>
    <scope>NUCLEOTIDE SEQUENCE [LARGE SCALE GENOMIC DNA]</scope>
    <source>
        <strain evidence="5 6">IJ1G</strain>
    </source>
</reference>
<protein>
    <submittedName>
        <fullName evidence="5">Acyl-CoA N-acyltransferase</fullName>
    </submittedName>
</protein>
<dbReference type="STRING" id="43265.A0A545VU27"/>
<feature type="domain" description="N-acetyltransferase" evidence="4">
    <location>
        <begin position="89"/>
        <end position="260"/>
    </location>
</feature>
<feature type="region of interest" description="Disordered" evidence="3">
    <location>
        <begin position="302"/>
        <end position="391"/>
    </location>
</feature>
<dbReference type="GO" id="GO:0016747">
    <property type="term" value="F:acyltransferase activity, transferring groups other than amino-acyl groups"/>
    <property type="evidence" value="ECO:0007669"/>
    <property type="project" value="InterPro"/>
</dbReference>
<sequence length="391" mass="40803">MSLPSSKLGGGGPPQQKSIRSFFQPPKPPTYTPPPPSSAATTTTKTTTPPQPPAAAFSSASPPPSSSPPPLSVPPTLTSATNSSLPPNATIRAIEPSDVTALRRLFALLLPITFPDSFYAALLDPALSHRHSRVITWAGDGNGLPEEPKIVGAVVCIPESLPASHPASSSASEKNLYIRSLGVLAPYRALGLASAALDDVIAHSSSAFSLHSVTAHVWTENEQGLAWYRRRGFEAVGAPIQGYYRRLRPDSAILVSRPVRRTGDVLRAVHDAQNGTAAEAAAAASPKQVAPSTAATVAAVVNRPPTTSANLNSDARPPPPRGGSYQNQRSEMEWNDLPVDMMSLPPPRRNLVSGGSEPASGAVSGASSRSSSSAAQRKKRDRSYPAAAFGS</sequence>
<name>A0A545VU27_9HYPO</name>
<feature type="compositionally biased region" description="Low complexity" evidence="3">
    <location>
        <begin position="38"/>
        <end position="60"/>
    </location>
</feature>
<dbReference type="InterPro" id="IPR000182">
    <property type="entry name" value="GNAT_dom"/>
</dbReference>
<dbReference type="Pfam" id="PF00583">
    <property type="entry name" value="Acetyltransf_1"/>
    <property type="match status" value="1"/>
</dbReference>
<dbReference type="InterPro" id="IPR051556">
    <property type="entry name" value="N-term/lysine_N-AcTrnsfr"/>
</dbReference>
<evidence type="ECO:0000313" key="5">
    <source>
        <dbReference type="EMBL" id="TQV93423.1"/>
    </source>
</evidence>
<keyword evidence="1 5" id="KW-0808">Transferase</keyword>
<accession>A0A545VU27</accession>
<keyword evidence="2 5" id="KW-0012">Acyltransferase</keyword>
<dbReference type="PROSITE" id="PS51186">
    <property type="entry name" value="GNAT"/>
    <property type="match status" value="1"/>
</dbReference>
<dbReference type="InterPro" id="IPR016181">
    <property type="entry name" value="Acyl_CoA_acyltransferase"/>
</dbReference>
<keyword evidence="6" id="KW-1185">Reference proteome</keyword>
<evidence type="ECO:0000313" key="6">
    <source>
        <dbReference type="Proteomes" id="UP000315783"/>
    </source>
</evidence>
<dbReference type="SUPFAM" id="SSF55729">
    <property type="entry name" value="Acyl-CoA N-acyltransferases (Nat)"/>
    <property type="match status" value="1"/>
</dbReference>
<feature type="compositionally biased region" description="Low complexity" evidence="3">
    <location>
        <begin position="353"/>
        <end position="375"/>
    </location>
</feature>